<dbReference type="EMBL" id="JAULUE010002051">
    <property type="protein sequence ID" value="KAK5902900.1"/>
    <property type="molecule type" value="Genomic_DNA"/>
</dbReference>
<organism evidence="2 3">
    <name type="scientific">Champsocephalus esox</name>
    <name type="common">pike icefish</name>
    <dbReference type="NCBI Taxonomy" id="159716"/>
    <lineage>
        <taxon>Eukaryota</taxon>
        <taxon>Metazoa</taxon>
        <taxon>Chordata</taxon>
        <taxon>Craniata</taxon>
        <taxon>Vertebrata</taxon>
        <taxon>Euteleostomi</taxon>
        <taxon>Actinopterygii</taxon>
        <taxon>Neopterygii</taxon>
        <taxon>Teleostei</taxon>
        <taxon>Neoteleostei</taxon>
        <taxon>Acanthomorphata</taxon>
        <taxon>Eupercaria</taxon>
        <taxon>Perciformes</taxon>
        <taxon>Notothenioidei</taxon>
        <taxon>Channichthyidae</taxon>
        <taxon>Champsocephalus</taxon>
    </lineage>
</organism>
<reference evidence="2 3" key="1">
    <citation type="journal article" date="2023" name="Mol. Biol. Evol.">
        <title>Genomics of Secondarily Temperate Adaptation in the Only Non-Antarctic Icefish.</title>
        <authorList>
            <person name="Rivera-Colon A.G."/>
            <person name="Rayamajhi N."/>
            <person name="Minhas B.F."/>
            <person name="Madrigal G."/>
            <person name="Bilyk K.T."/>
            <person name="Yoon V."/>
            <person name="Hune M."/>
            <person name="Gregory S."/>
            <person name="Cheng C.H.C."/>
            <person name="Catchen J.M."/>
        </authorList>
    </citation>
    <scope>NUCLEOTIDE SEQUENCE [LARGE SCALE GENOMIC DNA]</scope>
    <source>
        <strain evidence="2">JC2023a</strain>
    </source>
</reference>
<evidence type="ECO:0000313" key="3">
    <source>
        <dbReference type="Proteomes" id="UP001335648"/>
    </source>
</evidence>
<feature type="compositionally biased region" description="Acidic residues" evidence="1">
    <location>
        <begin position="1"/>
        <end position="23"/>
    </location>
</feature>
<dbReference type="Proteomes" id="UP001335648">
    <property type="component" value="Unassembled WGS sequence"/>
</dbReference>
<proteinExistence type="predicted"/>
<sequence length="115" mass="12377">MEVEEIANEEGTEDVAEGEEMEDGGQRLGVEVTKEIVEEGEIEEVIVGEEEEGDGGTVEKEGGRKDWSEEGESGSRRERSHSGSETGVSTRVSSRSGREDDRDGVSSDGDAEVEV</sequence>
<feature type="compositionally biased region" description="Acidic residues" evidence="1">
    <location>
        <begin position="38"/>
        <end position="54"/>
    </location>
</feature>
<comment type="caution">
    <text evidence="2">The sequence shown here is derived from an EMBL/GenBank/DDBJ whole genome shotgun (WGS) entry which is preliminary data.</text>
</comment>
<accession>A0AAN8CFZ5</accession>
<feature type="compositionally biased region" description="Low complexity" evidence="1">
    <location>
        <begin position="83"/>
        <end position="95"/>
    </location>
</feature>
<gene>
    <name evidence="2" type="ORF">CesoFtcFv8_008113</name>
</gene>
<name>A0AAN8CFZ5_9TELE</name>
<dbReference type="AlphaFoldDB" id="A0AAN8CFZ5"/>
<evidence type="ECO:0000256" key="1">
    <source>
        <dbReference type="SAM" id="MobiDB-lite"/>
    </source>
</evidence>
<keyword evidence="3" id="KW-1185">Reference proteome</keyword>
<evidence type="ECO:0000313" key="2">
    <source>
        <dbReference type="EMBL" id="KAK5902900.1"/>
    </source>
</evidence>
<feature type="region of interest" description="Disordered" evidence="1">
    <location>
        <begin position="1"/>
        <end position="115"/>
    </location>
</feature>
<protein>
    <submittedName>
        <fullName evidence="2">Uncharacterized protein</fullName>
    </submittedName>
</protein>
<feature type="compositionally biased region" description="Basic and acidic residues" evidence="1">
    <location>
        <begin position="96"/>
        <end position="105"/>
    </location>
</feature>
<feature type="compositionally biased region" description="Basic and acidic residues" evidence="1">
    <location>
        <begin position="57"/>
        <end position="82"/>
    </location>
</feature>